<feature type="transmembrane region" description="Helical" evidence="12">
    <location>
        <begin position="22"/>
        <end position="55"/>
    </location>
</feature>
<dbReference type="GO" id="GO:0006646">
    <property type="term" value="P:phosphatidylethanolamine biosynthetic process"/>
    <property type="evidence" value="ECO:0007669"/>
    <property type="project" value="UniProtKB-UniRule"/>
</dbReference>
<keyword evidence="14" id="KW-1185">Reference proteome</keyword>
<feature type="chain" id="PRO_5023442112" description="Phosphatidylserine decarboxylase beta chain" evidence="11">
    <location>
        <begin position="1"/>
        <end position="190"/>
    </location>
</feature>
<dbReference type="PANTHER" id="PTHR35809">
    <property type="entry name" value="ARCHAETIDYLSERINE DECARBOXYLASE PROENZYME-RELATED"/>
    <property type="match status" value="1"/>
</dbReference>
<evidence type="ECO:0000256" key="6">
    <source>
        <dbReference type="ARBA" id="ARBA00023145"/>
    </source>
</evidence>
<dbReference type="UniPathway" id="UPA00558">
    <property type="reaction ID" value="UER00616"/>
</dbReference>
<keyword evidence="7 11" id="KW-0594">Phospholipid biosynthesis</keyword>
<comment type="similarity">
    <text evidence="11">Belongs to the phosphatidylserine decarboxylase family. PSD-A subfamily.</text>
</comment>
<dbReference type="NCBIfam" id="NF003685">
    <property type="entry name" value="PRK05305.2-5"/>
    <property type="match status" value="1"/>
</dbReference>
<evidence type="ECO:0000256" key="5">
    <source>
        <dbReference type="ARBA" id="ARBA00023136"/>
    </source>
</evidence>
<dbReference type="EMBL" id="CP039690">
    <property type="protein sequence ID" value="QCI68790.1"/>
    <property type="molecule type" value="Genomic_DNA"/>
</dbReference>
<evidence type="ECO:0000256" key="3">
    <source>
        <dbReference type="ARBA" id="ARBA00022793"/>
    </source>
</evidence>
<dbReference type="NCBIfam" id="NF003677">
    <property type="entry name" value="PRK05305.1-1"/>
    <property type="match status" value="1"/>
</dbReference>
<dbReference type="PANTHER" id="PTHR35809:SF1">
    <property type="entry name" value="ARCHAETIDYLSERINE DECARBOXYLASE PROENZYME-RELATED"/>
    <property type="match status" value="1"/>
</dbReference>
<feature type="chain" id="PRO_5023442111" description="Phosphatidylserine decarboxylase alpha chain" evidence="11">
    <location>
        <begin position="191"/>
        <end position="233"/>
    </location>
</feature>
<evidence type="ECO:0000313" key="14">
    <source>
        <dbReference type="Proteomes" id="UP000298781"/>
    </source>
</evidence>
<proteinExistence type="inferred from homology"/>
<dbReference type="EC" id="4.1.1.65" evidence="11"/>
<dbReference type="InterPro" id="IPR033175">
    <property type="entry name" value="PSD-A"/>
</dbReference>
<keyword evidence="12" id="KW-1133">Transmembrane helix</keyword>
<keyword evidence="3 11" id="KW-0210">Decarboxylase</keyword>
<accession>A0A4D7BD58</accession>
<comment type="subcellular location">
    <subcellularLocation>
        <location evidence="11">Cell membrane</location>
        <topology evidence="11">Peripheral membrane protein</topology>
    </subcellularLocation>
</comment>
<sequence>MSILDSVKTTVLVPIHREGYPFIGIAAVGTLLLVWWGAWLAWPMLALTVWVIFFFRDPVRVTPVRDGLVIAPADGRVSLVTNAVPPLELGLGEAALPRVSIFMSVFDCHVNRAPIAGKITAMAYRPGKFLNADLDKASEDNERNGLTIKSSWGAFGVVQIAGLVARRIVWWVEQGHQIGTGERFGMIRFGSRVDVYFPEGTKPLVSEGQKSVAGETVLADMASKEGARVVRIG</sequence>
<dbReference type="AlphaFoldDB" id="A0A4D7BD58"/>
<keyword evidence="6 11" id="KW-0865">Zymogen</keyword>
<feature type="active site" description="Schiff-base intermediate with substrate; via pyruvic acid" evidence="11">
    <location>
        <position position="191"/>
    </location>
</feature>
<evidence type="ECO:0000313" key="13">
    <source>
        <dbReference type="EMBL" id="QCI68790.1"/>
    </source>
</evidence>
<evidence type="ECO:0000256" key="7">
    <source>
        <dbReference type="ARBA" id="ARBA00023209"/>
    </source>
</evidence>
<dbReference type="NCBIfam" id="NF003678">
    <property type="entry name" value="PRK05305.1-2"/>
    <property type="match status" value="1"/>
</dbReference>
<comment type="pathway">
    <text evidence="11">Phospholipid metabolism; phosphatidylethanolamine biosynthesis; phosphatidylethanolamine from CDP-diacylglycerol: step 2/2.</text>
</comment>
<dbReference type="GO" id="GO:0004609">
    <property type="term" value="F:phosphatidylserine decarboxylase activity"/>
    <property type="evidence" value="ECO:0007669"/>
    <property type="project" value="UniProtKB-UniRule"/>
</dbReference>
<dbReference type="NCBIfam" id="NF003679">
    <property type="entry name" value="PRK05305.1-3"/>
    <property type="match status" value="1"/>
</dbReference>
<evidence type="ECO:0000256" key="1">
    <source>
        <dbReference type="ARBA" id="ARBA00022475"/>
    </source>
</evidence>
<keyword evidence="2 11" id="KW-0444">Lipid biosynthesis</keyword>
<evidence type="ECO:0000256" key="12">
    <source>
        <dbReference type="SAM" id="Phobius"/>
    </source>
</evidence>
<dbReference type="Pfam" id="PF02666">
    <property type="entry name" value="PS_Dcarbxylase"/>
    <property type="match status" value="1"/>
</dbReference>
<evidence type="ECO:0000256" key="2">
    <source>
        <dbReference type="ARBA" id="ARBA00022516"/>
    </source>
</evidence>
<protein>
    <recommendedName>
        <fullName evidence="11">Phosphatidylserine decarboxylase proenzyme</fullName>
        <ecNumber evidence="11">4.1.1.65</ecNumber>
    </recommendedName>
    <component>
        <recommendedName>
            <fullName evidence="11">Phosphatidylserine decarboxylase alpha chain</fullName>
        </recommendedName>
    </component>
    <component>
        <recommendedName>
            <fullName evidence="11">Phosphatidylserine decarboxylase beta chain</fullName>
        </recommendedName>
    </component>
</protein>
<dbReference type="GO" id="GO:0005886">
    <property type="term" value="C:plasma membrane"/>
    <property type="evidence" value="ECO:0007669"/>
    <property type="project" value="UniProtKB-SubCell"/>
</dbReference>
<comment type="PTM">
    <text evidence="11">Is synthesized initially as an inactive proenzyme. Formation of the active enzyme involves a self-maturation process in which the active site pyruvoyl group is generated from an internal serine residue via an autocatalytic post-translational modification. Two non-identical subunits are generated from the proenzyme in this reaction, and the pyruvate is formed at the N-terminus of the alpha chain, which is derived from the carboxyl end of the proenzyme. The post-translation cleavage follows an unusual pathway, termed non-hydrolytic serinolysis, in which the side chain hydroxyl group of the serine supplies its oxygen atom to form the C-terminus of the beta chain, while the remainder of the serine residue undergoes an oxidative deamination to produce ammonia and the pyruvoyl prosthetic group on the alpha chain.</text>
</comment>
<organism evidence="13 14">
    <name type="scientific">Phreatobacter stygius</name>
    <dbReference type="NCBI Taxonomy" id="1940610"/>
    <lineage>
        <taxon>Bacteria</taxon>
        <taxon>Pseudomonadati</taxon>
        <taxon>Pseudomonadota</taxon>
        <taxon>Alphaproteobacteria</taxon>
        <taxon>Hyphomicrobiales</taxon>
        <taxon>Phreatobacteraceae</taxon>
        <taxon>Phreatobacter</taxon>
    </lineage>
</organism>
<dbReference type="Proteomes" id="UP000298781">
    <property type="component" value="Chromosome"/>
</dbReference>
<comment type="catalytic activity">
    <reaction evidence="11">
        <text>a 1,2-diacyl-sn-glycero-3-phospho-L-serine + H(+) = a 1,2-diacyl-sn-glycero-3-phosphoethanolamine + CO2</text>
        <dbReference type="Rhea" id="RHEA:20828"/>
        <dbReference type="ChEBI" id="CHEBI:15378"/>
        <dbReference type="ChEBI" id="CHEBI:16526"/>
        <dbReference type="ChEBI" id="CHEBI:57262"/>
        <dbReference type="ChEBI" id="CHEBI:64612"/>
        <dbReference type="EC" id="4.1.1.65"/>
    </reaction>
</comment>
<dbReference type="RefSeq" id="WP_136964205.1">
    <property type="nucleotide sequence ID" value="NZ_CP039690.1"/>
</dbReference>
<feature type="site" description="Cleavage (non-hydrolytic); by autocatalysis" evidence="11">
    <location>
        <begin position="190"/>
        <end position="191"/>
    </location>
</feature>
<evidence type="ECO:0000256" key="11">
    <source>
        <dbReference type="HAMAP-Rule" id="MF_00664"/>
    </source>
</evidence>
<dbReference type="HAMAP" id="MF_00664">
    <property type="entry name" value="PS_decarb_PSD_A"/>
    <property type="match status" value="1"/>
</dbReference>
<comment type="function">
    <text evidence="11">Catalyzes the formation of phosphatidylethanolamine (PtdEtn) from phosphatidylserine (PtdSer).</text>
</comment>
<gene>
    <name evidence="11" type="primary">psd</name>
    <name evidence="13" type="ORF">E8M01_33880</name>
</gene>
<keyword evidence="12" id="KW-0812">Transmembrane</keyword>
<evidence type="ECO:0000256" key="4">
    <source>
        <dbReference type="ARBA" id="ARBA00023098"/>
    </source>
</evidence>
<feature type="modified residue" description="Pyruvic acid (Ser); by autocatalysis" evidence="11">
    <location>
        <position position="191"/>
    </location>
</feature>
<evidence type="ECO:0000256" key="9">
    <source>
        <dbReference type="ARBA" id="ARBA00023264"/>
    </source>
</evidence>
<evidence type="ECO:0000256" key="10">
    <source>
        <dbReference type="ARBA" id="ARBA00023317"/>
    </source>
</evidence>
<dbReference type="InterPro" id="IPR003817">
    <property type="entry name" value="PS_Dcarbxylase"/>
</dbReference>
<keyword evidence="8 11" id="KW-0456">Lyase</keyword>
<keyword evidence="10 11" id="KW-0670">Pyruvate</keyword>
<keyword evidence="1 11" id="KW-1003">Cell membrane</keyword>
<keyword evidence="5 11" id="KW-0472">Membrane</keyword>
<keyword evidence="4 11" id="KW-0443">Lipid metabolism</keyword>
<evidence type="ECO:0000256" key="8">
    <source>
        <dbReference type="ARBA" id="ARBA00023239"/>
    </source>
</evidence>
<reference evidence="13 14" key="1">
    <citation type="submission" date="2019-04" db="EMBL/GenBank/DDBJ databases">
        <title>Phreatobacter aquaticus sp. nov.</title>
        <authorList>
            <person name="Choi A."/>
        </authorList>
    </citation>
    <scope>NUCLEOTIDE SEQUENCE [LARGE SCALE GENOMIC DNA]</scope>
    <source>
        <strain evidence="13 14">KCTC 52518</strain>
    </source>
</reference>
<comment type="subunit">
    <text evidence="11">Heterodimer of a large membrane-associated beta subunit and a small pyruvoyl-containing alpha subunit.</text>
</comment>
<name>A0A4D7BD58_9HYPH</name>
<dbReference type="KEGG" id="pstg:E8M01_33880"/>
<dbReference type="OrthoDB" id="9790893at2"/>
<keyword evidence="9 11" id="KW-1208">Phospholipid metabolism</keyword>
<comment type="cofactor">
    <cofactor evidence="11">
        <name>pyruvate</name>
        <dbReference type="ChEBI" id="CHEBI:15361"/>
    </cofactor>
    <text evidence="11">Binds 1 pyruvoyl group covalently per subunit.</text>
</comment>